<dbReference type="InterPro" id="IPR025642">
    <property type="entry name" value="DUF4342"/>
</dbReference>
<feature type="transmembrane region" description="Helical" evidence="2">
    <location>
        <begin position="100"/>
        <end position="123"/>
    </location>
</feature>
<evidence type="ECO:0000259" key="3">
    <source>
        <dbReference type="Pfam" id="PF14242"/>
    </source>
</evidence>
<dbReference type="Pfam" id="PF14242">
    <property type="entry name" value="DUF4342"/>
    <property type="match status" value="1"/>
</dbReference>
<sequence length="196" mass="21460">MSNKITIESIDAVYQRIPNATYSEAKEALQACDGDVVEAIILLESKKSSSATSKVKKTVEDVFGKDGDEIKSQLKELLRKSSVIRVIVEKNNKIIMNIPLTVGVVGLALGPLVTLVGLSAAVIGKFNIKVQNEDDGTTVDLGELTEEKLNILKDMITNAAKDVKDVVSEKTKDNKDITDELIKETENQNNENKEEK</sequence>
<dbReference type="EMBL" id="JACRWE010000001">
    <property type="protein sequence ID" value="MBC5995606.1"/>
    <property type="molecule type" value="Genomic_DNA"/>
</dbReference>
<evidence type="ECO:0000256" key="1">
    <source>
        <dbReference type="SAM" id="MobiDB-lite"/>
    </source>
</evidence>
<protein>
    <submittedName>
        <fullName evidence="4">DUF4342 domain-containing protein</fullName>
    </submittedName>
</protein>
<dbReference type="InterPro" id="IPR009060">
    <property type="entry name" value="UBA-like_sf"/>
</dbReference>
<comment type="caution">
    <text evidence="4">The sequence shown here is derived from an EMBL/GenBank/DDBJ whole genome shotgun (WGS) entry which is preliminary data.</text>
</comment>
<keyword evidence="2" id="KW-0812">Transmembrane</keyword>
<organism evidence="4 5">
    <name type="scientific">Romboutsia faecis</name>
    <dbReference type="NCBI Taxonomy" id="2764597"/>
    <lineage>
        <taxon>Bacteria</taxon>
        <taxon>Bacillati</taxon>
        <taxon>Bacillota</taxon>
        <taxon>Clostridia</taxon>
        <taxon>Peptostreptococcales</taxon>
        <taxon>Peptostreptococcaceae</taxon>
        <taxon>Romboutsia</taxon>
    </lineage>
</organism>
<dbReference type="Gene3D" id="1.10.8.10">
    <property type="entry name" value="DNA helicase RuvA subunit, C-terminal domain"/>
    <property type="match status" value="1"/>
</dbReference>
<evidence type="ECO:0000313" key="4">
    <source>
        <dbReference type="EMBL" id="MBC5995606.1"/>
    </source>
</evidence>
<keyword evidence="5" id="KW-1185">Reference proteome</keyword>
<dbReference type="Proteomes" id="UP000609849">
    <property type="component" value="Unassembled WGS sequence"/>
</dbReference>
<evidence type="ECO:0000256" key="2">
    <source>
        <dbReference type="SAM" id="Phobius"/>
    </source>
</evidence>
<proteinExistence type="predicted"/>
<keyword evidence="2" id="KW-1133">Transmembrane helix</keyword>
<name>A0ABR7JL00_9FIRM</name>
<dbReference type="SUPFAM" id="SSF46934">
    <property type="entry name" value="UBA-like"/>
    <property type="match status" value="1"/>
</dbReference>
<dbReference type="RefSeq" id="WP_187127809.1">
    <property type="nucleotide sequence ID" value="NZ_JACRWE010000001.1"/>
</dbReference>
<feature type="region of interest" description="Disordered" evidence="1">
    <location>
        <begin position="167"/>
        <end position="196"/>
    </location>
</feature>
<accession>A0ABR7JL00</accession>
<evidence type="ECO:0000313" key="5">
    <source>
        <dbReference type="Proteomes" id="UP000609849"/>
    </source>
</evidence>
<feature type="domain" description="DUF4342" evidence="3">
    <location>
        <begin position="56"/>
        <end position="131"/>
    </location>
</feature>
<reference evidence="4 5" key="1">
    <citation type="submission" date="2020-08" db="EMBL/GenBank/DDBJ databases">
        <authorList>
            <person name="Liu C."/>
            <person name="Sun Q."/>
        </authorList>
    </citation>
    <scope>NUCLEOTIDE SEQUENCE [LARGE SCALE GENOMIC DNA]</scope>
    <source>
        <strain evidence="4 5">NSJ-18</strain>
    </source>
</reference>
<keyword evidence="2" id="KW-0472">Membrane</keyword>
<gene>
    <name evidence="4" type="ORF">H8923_02420</name>
</gene>